<feature type="region of interest" description="Disordered" evidence="1">
    <location>
        <begin position="1"/>
        <end position="26"/>
    </location>
</feature>
<dbReference type="Proteomes" id="UP000198287">
    <property type="component" value="Unassembled WGS sequence"/>
</dbReference>
<comment type="caution">
    <text evidence="2">The sequence shown here is derived from an EMBL/GenBank/DDBJ whole genome shotgun (WGS) entry which is preliminary data.</text>
</comment>
<accession>A0A226EB72</accession>
<dbReference type="AlphaFoldDB" id="A0A226EB72"/>
<proteinExistence type="predicted"/>
<evidence type="ECO:0000313" key="2">
    <source>
        <dbReference type="EMBL" id="OXA54680.1"/>
    </source>
</evidence>
<feature type="compositionally biased region" description="Polar residues" evidence="1">
    <location>
        <begin position="1"/>
        <end position="10"/>
    </location>
</feature>
<sequence>MPGFASQNTYKPPHSFSLKTGSETMSSLGKNRKSRLVFPPMIYGGCYPPERSFPYWWRQTGSVSWSRSINQRPITDDQIATPCLPDTIYTSCSVATIVFLPKQGIERIVGRLKLQYCTFRRNSVRHNGKDVCRYLCF</sequence>
<evidence type="ECO:0000313" key="3">
    <source>
        <dbReference type="Proteomes" id="UP000198287"/>
    </source>
</evidence>
<evidence type="ECO:0000256" key="1">
    <source>
        <dbReference type="SAM" id="MobiDB-lite"/>
    </source>
</evidence>
<keyword evidence="3" id="KW-1185">Reference proteome</keyword>
<protein>
    <submittedName>
        <fullName evidence="2">Uncharacterized protein</fullName>
    </submittedName>
</protein>
<feature type="compositionally biased region" description="Polar residues" evidence="1">
    <location>
        <begin position="17"/>
        <end position="26"/>
    </location>
</feature>
<reference evidence="2 3" key="1">
    <citation type="submission" date="2015-12" db="EMBL/GenBank/DDBJ databases">
        <title>The genome of Folsomia candida.</title>
        <authorList>
            <person name="Faddeeva A."/>
            <person name="Derks M.F."/>
            <person name="Anvar Y."/>
            <person name="Smit S."/>
            <person name="Van Straalen N."/>
            <person name="Roelofs D."/>
        </authorList>
    </citation>
    <scope>NUCLEOTIDE SEQUENCE [LARGE SCALE GENOMIC DNA]</scope>
    <source>
        <strain evidence="2 3">VU population</strain>
        <tissue evidence="2">Whole body</tissue>
    </source>
</reference>
<dbReference type="EMBL" id="LNIX01000005">
    <property type="protein sequence ID" value="OXA54680.1"/>
    <property type="molecule type" value="Genomic_DNA"/>
</dbReference>
<name>A0A226EB72_FOLCA</name>
<gene>
    <name evidence="2" type="ORF">Fcan01_11857</name>
</gene>
<organism evidence="2 3">
    <name type="scientific">Folsomia candida</name>
    <name type="common">Springtail</name>
    <dbReference type="NCBI Taxonomy" id="158441"/>
    <lineage>
        <taxon>Eukaryota</taxon>
        <taxon>Metazoa</taxon>
        <taxon>Ecdysozoa</taxon>
        <taxon>Arthropoda</taxon>
        <taxon>Hexapoda</taxon>
        <taxon>Collembola</taxon>
        <taxon>Entomobryomorpha</taxon>
        <taxon>Isotomoidea</taxon>
        <taxon>Isotomidae</taxon>
        <taxon>Proisotominae</taxon>
        <taxon>Folsomia</taxon>
    </lineage>
</organism>